<evidence type="ECO:0000313" key="2">
    <source>
        <dbReference type="WBParaSite" id="L893_g2590.t1"/>
    </source>
</evidence>
<keyword evidence="1" id="KW-1185">Reference proteome</keyword>
<dbReference type="Proteomes" id="UP000095287">
    <property type="component" value="Unplaced"/>
</dbReference>
<evidence type="ECO:0000313" key="1">
    <source>
        <dbReference type="Proteomes" id="UP000095287"/>
    </source>
</evidence>
<dbReference type="WBParaSite" id="L893_g2590.t1">
    <property type="protein sequence ID" value="L893_g2590.t1"/>
    <property type="gene ID" value="L893_g2590"/>
</dbReference>
<reference evidence="2" key="1">
    <citation type="submission" date="2016-11" db="UniProtKB">
        <authorList>
            <consortium name="WormBaseParasite"/>
        </authorList>
    </citation>
    <scope>IDENTIFICATION</scope>
</reference>
<proteinExistence type="predicted"/>
<sequence>MPRLRIYIFTIGEKGSCESLFKSRFPSTSYNVSDQRQRPTRLLVIQPLTMELLIKETCGLVAQWITRRSTEPKIAGSNPAEVESFFLLK</sequence>
<dbReference type="AlphaFoldDB" id="A0A1I7ZF29"/>
<protein>
    <submittedName>
        <fullName evidence="2">Uncharacterized protein</fullName>
    </submittedName>
</protein>
<accession>A0A1I7ZF29</accession>
<organism evidence="1 2">
    <name type="scientific">Steinernema glaseri</name>
    <dbReference type="NCBI Taxonomy" id="37863"/>
    <lineage>
        <taxon>Eukaryota</taxon>
        <taxon>Metazoa</taxon>
        <taxon>Ecdysozoa</taxon>
        <taxon>Nematoda</taxon>
        <taxon>Chromadorea</taxon>
        <taxon>Rhabditida</taxon>
        <taxon>Tylenchina</taxon>
        <taxon>Panagrolaimomorpha</taxon>
        <taxon>Strongyloidoidea</taxon>
        <taxon>Steinernematidae</taxon>
        <taxon>Steinernema</taxon>
    </lineage>
</organism>
<name>A0A1I7ZF29_9BILA</name>